<dbReference type="GO" id="GO:0016787">
    <property type="term" value="F:hydrolase activity"/>
    <property type="evidence" value="ECO:0007669"/>
    <property type="project" value="UniProtKB-KW"/>
</dbReference>
<evidence type="ECO:0000313" key="8">
    <source>
        <dbReference type="Proteomes" id="UP000054383"/>
    </source>
</evidence>
<evidence type="ECO:0000256" key="4">
    <source>
        <dbReference type="ARBA" id="ARBA00022801"/>
    </source>
</evidence>
<dbReference type="AlphaFoldDB" id="A0A0U1LNZ4"/>
<dbReference type="SUPFAM" id="SSF56281">
    <property type="entry name" value="Metallo-hydrolase/oxidoreductase"/>
    <property type="match status" value="1"/>
</dbReference>
<name>A0A0U1LNZ4_TALIS</name>
<evidence type="ECO:0000256" key="3">
    <source>
        <dbReference type="ARBA" id="ARBA00022723"/>
    </source>
</evidence>
<proteinExistence type="inferred from homology"/>
<dbReference type="Pfam" id="PF00753">
    <property type="entry name" value="Lactamase_B"/>
    <property type="match status" value="1"/>
</dbReference>
<keyword evidence="8" id="KW-1185">Reference proteome</keyword>
<protein>
    <recommendedName>
        <fullName evidence="6">Metallo-beta-lactamase domain-containing protein</fullName>
    </recommendedName>
</protein>
<evidence type="ECO:0000256" key="1">
    <source>
        <dbReference type="ARBA" id="ARBA00001947"/>
    </source>
</evidence>
<keyword evidence="3" id="KW-0479">Metal-binding</keyword>
<comment type="cofactor">
    <cofactor evidence="1">
        <name>Zn(2+)</name>
        <dbReference type="ChEBI" id="CHEBI:29105"/>
    </cofactor>
</comment>
<dbReference type="Proteomes" id="UP000054383">
    <property type="component" value="Unassembled WGS sequence"/>
</dbReference>
<dbReference type="GO" id="GO:0046872">
    <property type="term" value="F:metal ion binding"/>
    <property type="evidence" value="ECO:0007669"/>
    <property type="project" value="UniProtKB-KW"/>
</dbReference>
<reference evidence="7 8" key="1">
    <citation type="submission" date="2015-04" db="EMBL/GenBank/DDBJ databases">
        <authorList>
            <person name="Syromyatnikov M.Y."/>
            <person name="Popov V.N."/>
        </authorList>
    </citation>
    <scope>NUCLEOTIDE SEQUENCE [LARGE SCALE GENOMIC DNA]</scope>
    <source>
        <strain evidence="7">WF-38-12</strain>
    </source>
</reference>
<evidence type="ECO:0000313" key="7">
    <source>
        <dbReference type="EMBL" id="CRG84137.1"/>
    </source>
</evidence>
<keyword evidence="4" id="KW-0378">Hydrolase</keyword>
<accession>A0A0U1LNZ4</accession>
<dbReference type="PANTHER" id="PTHR42978:SF2">
    <property type="entry name" value="102 KBASES UNSTABLE REGION: FROM 1 TO 119443"/>
    <property type="match status" value="1"/>
</dbReference>
<dbReference type="STRING" id="28573.A0A0U1LNZ4"/>
<keyword evidence="5" id="KW-0862">Zinc</keyword>
<comment type="similarity">
    <text evidence="2">Belongs to the metallo-beta-lactamase superfamily.</text>
</comment>
<dbReference type="PANTHER" id="PTHR42978">
    <property type="entry name" value="QUORUM-QUENCHING LACTONASE YTNP-RELATED-RELATED"/>
    <property type="match status" value="1"/>
</dbReference>
<dbReference type="EMBL" id="CVMT01000001">
    <property type="protein sequence ID" value="CRG84137.1"/>
    <property type="molecule type" value="Genomic_DNA"/>
</dbReference>
<evidence type="ECO:0000259" key="6">
    <source>
        <dbReference type="Pfam" id="PF00753"/>
    </source>
</evidence>
<dbReference type="InterPro" id="IPR036866">
    <property type="entry name" value="RibonucZ/Hydroxyglut_hydro"/>
</dbReference>
<dbReference type="CDD" id="cd07730">
    <property type="entry name" value="metallo-hydrolase-like_MBL-fold"/>
    <property type="match status" value="1"/>
</dbReference>
<dbReference type="OrthoDB" id="10250730at2759"/>
<evidence type="ECO:0000256" key="5">
    <source>
        <dbReference type="ARBA" id="ARBA00022833"/>
    </source>
</evidence>
<feature type="domain" description="Metallo-beta-lactamase" evidence="6">
    <location>
        <begin position="41"/>
        <end position="147"/>
    </location>
</feature>
<gene>
    <name evidence="7" type="ORF">PISL3812_01464</name>
</gene>
<dbReference type="InterPro" id="IPR001279">
    <property type="entry name" value="Metallo-B-lactamas"/>
</dbReference>
<dbReference type="Gene3D" id="3.60.15.10">
    <property type="entry name" value="Ribonuclease Z/Hydroxyacylglutathione hydrolase-like"/>
    <property type="match status" value="2"/>
</dbReference>
<evidence type="ECO:0000256" key="2">
    <source>
        <dbReference type="ARBA" id="ARBA00007749"/>
    </source>
</evidence>
<sequence length="280" mass="31325">MSFLLQHPQTGSKIVFDLGMRRNLDDYPCSIHPHLSTRQPIHTRPDAVESLRKGGLDPSDIDMVILSHVHYDHVGSPADFTRAMFIVGYGTRNLLEHGMKYHSAAHFEADLLPAERTIELPIQAKLPNYKLTVGPEALSPPTISLDRLVPEVPHHWKPLAPFDNAIDLFGDGLIYIVDSPGHLVGHLNVLAKVSHDKWVYLAGDACHHPRILDGLTEMATWEENGMVVCIHSDKDLASDTITKIRRLRKEGFCGASVEVVLAHDIKWYNEHQDGIFPAIL</sequence>
<organism evidence="7 8">
    <name type="scientific">Talaromyces islandicus</name>
    <name type="common">Penicillium islandicum</name>
    <dbReference type="NCBI Taxonomy" id="28573"/>
    <lineage>
        <taxon>Eukaryota</taxon>
        <taxon>Fungi</taxon>
        <taxon>Dikarya</taxon>
        <taxon>Ascomycota</taxon>
        <taxon>Pezizomycotina</taxon>
        <taxon>Eurotiomycetes</taxon>
        <taxon>Eurotiomycetidae</taxon>
        <taxon>Eurotiales</taxon>
        <taxon>Trichocomaceae</taxon>
        <taxon>Talaromyces</taxon>
        <taxon>Talaromyces sect. Islandici</taxon>
    </lineage>
</organism>
<dbReference type="InterPro" id="IPR051013">
    <property type="entry name" value="MBL_superfamily_lactonases"/>
</dbReference>
<dbReference type="OMA" id="YDHIGDS"/>